<keyword evidence="3" id="KW-0804">Transcription</keyword>
<feature type="domain" description="HTH hxlR-type" evidence="4">
    <location>
        <begin position="21"/>
        <end position="120"/>
    </location>
</feature>
<dbReference type="Gene3D" id="1.10.10.10">
    <property type="entry name" value="Winged helix-like DNA-binding domain superfamily/Winged helix DNA-binding domain"/>
    <property type="match status" value="1"/>
</dbReference>
<evidence type="ECO:0000259" key="4">
    <source>
        <dbReference type="PROSITE" id="PS51118"/>
    </source>
</evidence>
<keyword evidence="1" id="KW-0805">Transcription regulation</keyword>
<keyword evidence="2" id="KW-0238">DNA-binding</keyword>
<dbReference type="InterPro" id="IPR036390">
    <property type="entry name" value="WH_DNA-bd_sf"/>
</dbReference>
<proteinExistence type="predicted"/>
<dbReference type="Proteomes" id="UP000660745">
    <property type="component" value="Unassembled WGS sequence"/>
</dbReference>
<dbReference type="PANTHER" id="PTHR33204">
    <property type="entry name" value="TRANSCRIPTIONAL REGULATOR, MARR FAMILY"/>
    <property type="match status" value="1"/>
</dbReference>
<gene>
    <name evidence="5" type="ORF">GCM10012278_75120</name>
</gene>
<organism evidence="5 6">
    <name type="scientific">Nonomuraea glycinis</name>
    <dbReference type="NCBI Taxonomy" id="2047744"/>
    <lineage>
        <taxon>Bacteria</taxon>
        <taxon>Bacillati</taxon>
        <taxon>Actinomycetota</taxon>
        <taxon>Actinomycetes</taxon>
        <taxon>Streptosporangiales</taxon>
        <taxon>Streptosporangiaceae</taxon>
        <taxon>Nonomuraea</taxon>
    </lineage>
</organism>
<dbReference type="InterPro" id="IPR036388">
    <property type="entry name" value="WH-like_DNA-bd_sf"/>
</dbReference>
<evidence type="ECO:0000313" key="6">
    <source>
        <dbReference type="Proteomes" id="UP000660745"/>
    </source>
</evidence>
<evidence type="ECO:0000313" key="5">
    <source>
        <dbReference type="EMBL" id="GGP15404.1"/>
    </source>
</evidence>
<dbReference type="InterPro" id="IPR002577">
    <property type="entry name" value="HTH_HxlR"/>
</dbReference>
<dbReference type="GO" id="GO:0003677">
    <property type="term" value="F:DNA binding"/>
    <property type="evidence" value="ECO:0007669"/>
    <property type="project" value="UniProtKB-KW"/>
</dbReference>
<keyword evidence="6" id="KW-1185">Reference proteome</keyword>
<name>A0A918AFF2_9ACTN</name>
<dbReference type="RefSeq" id="WP_189143508.1">
    <property type="nucleotide sequence ID" value="NZ_BMNK01000018.1"/>
</dbReference>
<reference evidence="5" key="1">
    <citation type="journal article" date="2014" name="Int. J. Syst. Evol. Microbiol.">
        <title>Complete genome sequence of Corynebacterium casei LMG S-19264T (=DSM 44701T), isolated from a smear-ripened cheese.</title>
        <authorList>
            <consortium name="US DOE Joint Genome Institute (JGI-PGF)"/>
            <person name="Walter F."/>
            <person name="Albersmeier A."/>
            <person name="Kalinowski J."/>
            <person name="Ruckert C."/>
        </authorList>
    </citation>
    <scope>NUCLEOTIDE SEQUENCE</scope>
    <source>
        <strain evidence="5">CGMCC 4.7430</strain>
    </source>
</reference>
<reference evidence="5" key="2">
    <citation type="submission" date="2020-09" db="EMBL/GenBank/DDBJ databases">
        <authorList>
            <person name="Sun Q."/>
            <person name="Zhou Y."/>
        </authorList>
    </citation>
    <scope>NUCLEOTIDE SEQUENCE</scope>
    <source>
        <strain evidence="5">CGMCC 4.7430</strain>
    </source>
</reference>
<protein>
    <recommendedName>
        <fullName evidence="4">HTH hxlR-type domain-containing protein</fullName>
    </recommendedName>
</protein>
<sequence length="123" mass="13380">MTSPRTTPPRTRWDHSNEAECRSASRALEVVGQRWAPGVLLALARGAERFTEIAASVTGISARMLTVRLKQLQDAGLVERTVVPTTPVSVRYGLSPRGADLVVALQPIADYVQRWDDDAAAPD</sequence>
<dbReference type="AlphaFoldDB" id="A0A918AFF2"/>
<accession>A0A918AFF2</accession>
<dbReference type="PROSITE" id="PS51118">
    <property type="entry name" value="HTH_HXLR"/>
    <property type="match status" value="1"/>
</dbReference>
<dbReference type="PANTHER" id="PTHR33204:SF37">
    <property type="entry name" value="HTH-TYPE TRANSCRIPTIONAL REGULATOR YODB"/>
    <property type="match status" value="1"/>
</dbReference>
<evidence type="ECO:0000256" key="1">
    <source>
        <dbReference type="ARBA" id="ARBA00023015"/>
    </source>
</evidence>
<comment type="caution">
    <text evidence="5">The sequence shown here is derived from an EMBL/GenBank/DDBJ whole genome shotgun (WGS) entry which is preliminary data.</text>
</comment>
<dbReference type="EMBL" id="BMNK01000018">
    <property type="protein sequence ID" value="GGP15404.1"/>
    <property type="molecule type" value="Genomic_DNA"/>
</dbReference>
<dbReference type="Pfam" id="PF01638">
    <property type="entry name" value="HxlR"/>
    <property type="match status" value="1"/>
</dbReference>
<dbReference type="SUPFAM" id="SSF46785">
    <property type="entry name" value="Winged helix' DNA-binding domain"/>
    <property type="match status" value="1"/>
</dbReference>
<evidence type="ECO:0000256" key="3">
    <source>
        <dbReference type="ARBA" id="ARBA00023163"/>
    </source>
</evidence>
<evidence type="ECO:0000256" key="2">
    <source>
        <dbReference type="ARBA" id="ARBA00023125"/>
    </source>
</evidence>